<evidence type="ECO:0008006" key="5">
    <source>
        <dbReference type="Google" id="ProtNLM"/>
    </source>
</evidence>
<gene>
    <name evidence="3" type="ORF">SAMN05216203_1708</name>
</gene>
<evidence type="ECO:0000256" key="1">
    <source>
        <dbReference type="SAM" id="MobiDB-lite"/>
    </source>
</evidence>
<protein>
    <recommendedName>
        <fullName evidence="5">DUF2796 domain-containing protein</fullName>
    </recommendedName>
</protein>
<evidence type="ECO:0000313" key="3">
    <source>
        <dbReference type="EMBL" id="SFR60293.1"/>
    </source>
</evidence>
<accession>A0A1I6I0Q1</accession>
<proteinExistence type="predicted"/>
<dbReference type="OrthoDB" id="7346546at2"/>
<name>A0A1I6I0Q1_9GAMM</name>
<dbReference type="Pfam" id="PF10986">
    <property type="entry name" value="ZrgA"/>
    <property type="match status" value="1"/>
</dbReference>
<keyword evidence="4" id="KW-1185">Reference proteome</keyword>
<dbReference type="RefSeq" id="WP_092010837.1">
    <property type="nucleotide sequence ID" value="NZ_FOYW01000001.1"/>
</dbReference>
<sequence length="188" mass="20467">MKSISISFPRSGCLALLLVLLAPGHALAGGKHDHGHDHGHQQSAHVHGQAQLQVALEDRTVDLIFRSPAANLVGFEHQPRNEDQKQQLDQTREWLANTPLVNTDNGDCTVVSGTAHLSHEHGHSHGDTHSEIEVSQQLQCASDPESPLVTPLPGQFREIHRLAVDWVSKRGQGQTVLEEGGDTIQLTP</sequence>
<feature type="signal peptide" evidence="2">
    <location>
        <begin position="1"/>
        <end position="28"/>
    </location>
</feature>
<dbReference type="STRING" id="650891.SAMN05216203_1708"/>
<organism evidence="3 4">
    <name type="scientific">Marinobacter daqiaonensis</name>
    <dbReference type="NCBI Taxonomy" id="650891"/>
    <lineage>
        <taxon>Bacteria</taxon>
        <taxon>Pseudomonadati</taxon>
        <taxon>Pseudomonadota</taxon>
        <taxon>Gammaproteobacteria</taxon>
        <taxon>Pseudomonadales</taxon>
        <taxon>Marinobacteraceae</taxon>
        <taxon>Marinobacter</taxon>
    </lineage>
</organism>
<dbReference type="EMBL" id="FOYW01000001">
    <property type="protein sequence ID" value="SFR60293.1"/>
    <property type="molecule type" value="Genomic_DNA"/>
</dbReference>
<dbReference type="InterPro" id="IPR021253">
    <property type="entry name" value="ZrgA-like"/>
</dbReference>
<feature type="region of interest" description="Disordered" evidence="1">
    <location>
        <begin position="29"/>
        <end position="50"/>
    </location>
</feature>
<dbReference type="Proteomes" id="UP000198644">
    <property type="component" value="Unassembled WGS sequence"/>
</dbReference>
<feature type="chain" id="PRO_5011442283" description="DUF2796 domain-containing protein" evidence="2">
    <location>
        <begin position="29"/>
        <end position="188"/>
    </location>
</feature>
<feature type="compositionally biased region" description="Basic and acidic residues" evidence="1">
    <location>
        <begin position="30"/>
        <end position="40"/>
    </location>
</feature>
<evidence type="ECO:0000256" key="2">
    <source>
        <dbReference type="SAM" id="SignalP"/>
    </source>
</evidence>
<keyword evidence="2" id="KW-0732">Signal</keyword>
<evidence type="ECO:0000313" key="4">
    <source>
        <dbReference type="Proteomes" id="UP000198644"/>
    </source>
</evidence>
<reference evidence="4" key="1">
    <citation type="submission" date="2016-10" db="EMBL/GenBank/DDBJ databases">
        <authorList>
            <person name="Varghese N."/>
            <person name="Submissions S."/>
        </authorList>
    </citation>
    <scope>NUCLEOTIDE SEQUENCE [LARGE SCALE GENOMIC DNA]</scope>
    <source>
        <strain evidence="4">CGMCC 1.9167</strain>
    </source>
</reference>
<dbReference type="AlphaFoldDB" id="A0A1I6I0Q1"/>